<feature type="compositionally biased region" description="Polar residues" evidence="1">
    <location>
        <begin position="52"/>
        <end position="72"/>
    </location>
</feature>
<proteinExistence type="predicted"/>
<evidence type="ECO:0000313" key="3">
    <source>
        <dbReference type="Proteomes" id="UP000265618"/>
    </source>
</evidence>
<reference evidence="2 3" key="1">
    <citation type="journal article" date="2018" name="PLoS ONE">
        <title>The draft genome of Kipferlia bialata reveals reductive genome evolution in fornicate parasites.</title>
        <authorList>
            <person name="Tanifuji G."/>
            <person name="Takabayashi S."/>
            <person name="Kume K."/>
            <person name="Takagi M."/>
            <person name="Nakayama T."/>
            <person name="Kamikawa R."/>
            <person name="Inagaki Y."/>
            <person name="Hashimoto T."/>
        </authorList>
    </citation>
    <scope>NUCLEOTIDE SEQUENCE [LARGE SCALE GENOMIC DNA]</scope>
    <source>
        <strain evidence="2">NY0173</strain>
    </source>
</reference>
<protein>
    <submittedName>
        <fullName evidence="2">Uncharacterized protein</fullName>
    </submittedName>
</protein>
<feature type="non-terminal residue" evidence="2">
    <location>
        <position position="1"/>
    </location>
</feature>
<dbReference type="EMBL" id="BDIP01005015">
    <property type="protein sequence ID" value="GCA63780.1"/>
    <property type="molecule type" value="Genomic_DNA"/>
</dbReference>
<dbReference type="AlphaFoldDB" id="A0A391NT27"/>
<sequence>SPALVKTIRQRPGHRFNPSFPSPCYAKRQGWANQAAEAQRSRSLSPQRPSMPGSTSPSLSPNYVRSQDNSPVEVNKRPPRVPERQRHNPYRVPDAPSRREAPKYTPPRRGGRQDENVGNQVERSRDRGLKPYPLQRRVDDRGRENVRVPRPSHLPQRKPVRSISHGRQYGPSRAPMRGYHHQKHQRLVVQHGDRERERDAYSKEALQETLSVRQAQAPQGYQRGRGGRDRDSAAAAGLNPSRYDRRPAQPKYSRVAGIVNARY</sequence>
<feature type="region of interest" description="Disordered" evidence="1">
    <location>
        <begin position="1"/>
        <end position="251"/>
    </location>
</feature>
<evidence type="ECO:0000313" key="2">
    <source>
        <dbReference type="EMBL" id="GCA63780.1"/>
    </source>
</evidence>
<feature type="compositionally biased region" description="Basic and acidic residues" evidence="1">
    <location>
        <begin position="74"/>
        <end position="86"/>
    </location>
</feature>
<comment type="caution">
    <text evidence="2">The sequence shown here is derived from an EMBL/GenBank/DDBJ whole genome shotgun (WGS) entry which is preliminary data.</text>
</comment>
<organism evidence="2 3">
    <name type="scientific">Kipferlia bialata</name>
    <dbReference type="NCBI Taxonomy" id="797122"/>
    <lineage>
        <taxon>Eukaryota</taxon>
        <taxon>Metamonada</taxon>
        <taxon>Carpediemonas-like organisms</taxon>
        <taxon>Kipferlia</taxon>
    </lineage>
</organism>
<accession>A0A391NT27</accession>
<gene>
    <name evidence="2" type="ORF">KIPB_011871</name>
</gene>
<feature type="compositionally biased region" description="Low complexity" evidence="1">
    <location>
        <begin position="213"/>
        <end position="222"/>
    </location>
</feature>
<feature type="compositionally biased region" description="Basic and acidic residues" evidence="1">
    <location>
        <begin position="191"/>
        <end position="206"/>
    </location>
</feature>
<keyword evidence="3" id="KW-1185">Reference proteome</keyword>
<dbReference type="Proteomes" id="UP000265618">
    <property type="component" value="Unassembled WGS sequence"/>
</dbReference>
<name>A0A391NT27_9EUKA</name>
<feature type="compositionally biased region" description="Low complexity" evidence="1">
    <location>
        <begin position="41"/>
        <end position="50"/>
    </location>
</feature>
<feature type="compositionally biased region" description="Basic and acidic residues" evidence="1">
    <location>
        <begin position="136"/>
        <end position="147"/>
    </location>
</feature>
<evidence type="ECO:0000256" key="1">
    <source>
        <dbReference type="SAM" id="MobiDB-lite"/>
    </source>
</evidence>